<dbReference type="RefSeq" id="XP_026859527.2">
    <property type="nucleotide sequence ID" value="XM_027003726.2"/>
</dbReference>
<dbReference type="InterPro" id="IPR020103">
    <property type="entry name" value="PsdUridine_synth_cat_dom_sf"/>
</dbReference>
<evidence type="ECO:0000256" key="1">
    <source>
        <dbReference type="ARBA" id="ARBA00001166"/>
    </source>
</evidence>
<sequence>MPNFSFFHTLRNQCINSAFKTKAWSQIERFRGCCVPCRRMSEEQSNTQIKQLKRALESPPFDHDGEAKKLKTDDDKTAEEKKFPKRKVALLVAYSGKGYYGMQRNPGNAQFKTIEDEIVTALIKAGCIPENHGDDMKKMSFQRCARTDKGVSAAGQVVSLKLWLVDKILQKINTHLPPQIRVLGIKRVTGGFNSKNNCDARTYSYMLPTVAFSLKDRDQEDTSFRMDSETLQRVNTLFALYKGTHNFHNFTSQKGPRDPSAKRYITHMACGEPFVRQGAEFAVITVRGQSFMMHQIRKMIGLVIAVVKGYAGEEIMERSWAEEKVDVPKAPGLGLVLERVHFDRYNKRFGGDGLHETLEWTQEEDAIAAFKDAHIYPSIVETECQDKSMVSWMTTLPIHDFEATAAGKQERKDEDEDGSASD</sequence>
<keyword evidence="7" id="KW-0539">Nucleus</keyword>
<feature type="active site" description="Nucleophile" evidence="18">
    <location>
        <position position="148"/>
    </location>
</feature>
<dbReference type="InterPro" id="IPR041708">
    <property type="entry name" value="PUS1/PUS2-like"/>
</dbReference>
<evidence type="ECO:0000256" key="4">
    <source>
        <dbReference type="ARBA" id="ARBA00022664"/>
    </source>
</evidence>
<evidence type="ECO:0000256" key="14">
    <source>
        <dbReference type="ARBA" id="ARBA00075153"/>
    </source>
</evidence>
<evidence type="ECO:0000256" key="13">
    <source>
        <dbReference type="ARBA" id="ARBA00068582"/>
    </source>
</evidence>
<dbReference type="HAMAP" id="MF_00171">
    <property type="entry name" value="TruA"/>
    <property type="match status" value="1"/>
</dbReference>
<dbReference type="Gene3D" id="3.30.70.660">
    <property type="entry name" value="Pseudouridine synthase I, catalytic domain, C-terminal subdomain"/>
    <property type="match status" value="1"/>
</dbReference>
<keyword evidence="5" id="KW-0819">tRNA processing</keyword>
<dbReference type="Ensembl" id="ENSEEET00000031959.2">
    <property type="protein sequence ID" value="ENSEEEP00000031576.2"/>
    <property type="gene ID" value="ENSEEEG00000015102.2"/>
</dbReference>
<comment type="function">
    <text evidence="10">Pseudouridylate synthase that catalyzes pseudouridylation of tRNAs and mRNAs. Acts on positions 27/28 in the anticodon stem and also positions 34 and 36 in the anticodon of an intron containing tRNA. Also catalyzes pseudouridylation of mRNAs: mediates pseudouridylation of mRNAs with the consensus sequence 5'-UGUAG-3'. Acts as a regulator of pre-mRNA splicing by mediating pseudouridylation of pre-mRNAs at locations associated with alternatively spliced regions. Pseudouridylation of pre-mRNAs near splice sites directly regulates mRNA splicing and mRNA 3'-end processing. Involved in regulation of nuclear receptor activity through pseudouridylation of SRA1 mRNA.</text>
</comment>
<gene>
    <name evidence="22" type="primary">PUS1</name>
</gene>
<evidence type="ECO:0000256" key="15">
    <source>
        <dbReference type="ARBA" id="ARBA00079087"/>
    </source>
</evidence>
<dbReference type="GO" id="GO:0006397">
    <property type="term" value="P:mRNA processing"/>
    <property type="evidence" value="ECO:0007669"/>
    <property type="project" value="UniProtKB-KW"/>
</dbReference>
<reference evidence="22" key="5">
    <citation type="submission" date="2025-09" db="UniProtKB">
        <authorList>
            <consortium name="Ensembl"/>
        </authorList>
    </citation>
    <scope>IDENTIFICATION</scope>
</reference>
<dbReference type="PANTHER" id="PTHR11142:SF4">
    <property type="entry name" value="PSEUDOURIDYLATE SYNTHASE 1 HOMOLOG"/>
    <property type="match status" value="1"/>
</dbReference>
<dbReference type="FunFam" id="3.30.70.580:FF:000002">
    <property type="entry name" value="tRNA pseudouridine synthase"/>
    <property type="match status" value="1"/>
</dbReference>
<dbReference type="InterPro" id="IPR020095">
    <property type="entry name" value="PsdUridine_synth_TruA_C"/>
</dbReference>
<feature type="domain" description="Pseudouridine synthase I TruA alpha/beta" evidence="21">
    <location>
        <begin position="239"/>
        <end position="343"/>
    </location>
</feature>
<evidence type="ECO:0000256" key="3">
    <source>
        <dbReference type="ARBA" id="ARBA00009375"/>
    </source>
</evidence>
<comment type="catalytic activity">
    <reaction evidence="8">
        <text>a uridine in tRNA = a pseudouridine in tRNA</text>
        <dbReference type="Rhea" id="RHEA:54572"/>
        <dbReference type="Rhea" id="RHEA-COMP:13339"/>
        <dbReference type="Rhea" id="RHEA-COMP:13934"/>
        <dbReference type="ChEBI" id="CHEBI:65314"/>
        <dbReference type="ChEBI" id="CHEBI:65315"/>
    </reaction>
</comment>
<evidence type="ECO:0000313" key="22">
    <source>
        <dbReference type="Ensembl" id="ENSEEEP00000031576.2"/>
    </source>
</evidence>
<evidence type="ECO:0000256" key="19">
    <source>
        <dbReference type="PIRSR" id="PIRSR641708-2"/>
    </source>
</evidence>
<feature type="region of interest" description="Disordered" evidence="20">
    <location>
        <begin position="403"/>
        <end position="422"/>
    </location>
</feature>
<evidence type="ECO:0000256" key="18">
    <source>
        <dbReference type="PIRSR" id="PIRSR641708-1"/>
    </source>
</evidence>
<evidence type="ECO:0000313" key="23">
    <source>
        <dbReference type="Proteomes" id="UP000314983"/>
    </source>
</evidence>
<evidence type="ECO:0000256" key="9">
    <source>
        <dbReference type="ARBA" id="ARBA00052184"/>
    </source>
</evidence>
<dbReference type="PANTHER" id="PTHR11142">
    <property type="entry name" value="PSEUDOURIDYLATE SYNTHASE"/>
    <property type="match status" value="1"/>
</dbReference>
<organism evidence="22 23">
    <name type="scientific">Electrophorus electricus</name>
    <name type="common">Electric eel</name>
    <name type="synonym">Gymnotus electricus</name>
    <dbReference type="NCBI Taxonomy" id="8005"/>
    <lineage>
        <taxon>Eukaryota</taxon>
        <taxon>Metazoa</taxon>
        <taxon>Chordata</taxon>
        <taxon>Craniata</taxon>
        <taxon>Vertebrata</taxon>
        <taxon>Euteleostomi</taxon>
        <taxon>Actinopterygii</taxon>
        <taxon>Neopterygii</taxon>
        <taxon>Teleostei</taxon>
        <taxon>Ostariophysi</taxon>
        <taxon>Gymnotiformes</taxon>
        <taxon>Gymnotoidei</taxon>
        <taxon>Gymnotidae</taxon>
        <taxon>Electrophorus</taxon>
    </lineage>
</organism>
<reference evidence="22" key="4">
    <citation type="submission" date="2025-08" db="UniProtKB">
        <authorList>
            <consortium name="Ensembl"/>
        </authorList>
    </citation>
    <scope>IDENTIFICATION</scope>
</reference>
<evidence type="ECO:0000256" key="12">
    <source>
        <dbReference type="ARBA" id="ARBA00066509"/>
    </source>
</evidence>
<dbReference type="GO" id="GO:0031119">
    <property type="term" value="P:tRNA pseudouridine synthesis"/>
    <property type="evidence" value="ECO:0007669"/>
    <property type="project" value="InterPro"/>
</dbReference>
<dbReference type="InterPro" id="IPR001406">
    <property type="entry name" value="PsdUridine_synth_TruA"/>
</dbReference>
<dbReference type="FunFam" id="3.30.70.660:FF:000002">
    <property type="entry name" value="tRNA pseudouridine synthase"/>
    <property type="match status" value="1"/>
</dbReference>
<evidence type="ECO:0000256" key="10">
    <source>
        <dbReference type="ARBA" id="ARBA00053709"/>
    </source>
</evidence>
<dbReference type="GeneTree" id="ENSGT00950000183160"/>
<dbReference type="SUPFAM" id="SSF55120">
    <property type="entry name" value="Pseudouridine synthase"/>
    <property type="match status" value="1"/>
</dbReference>
<evidence type="ECO:0000256" key="11">
    <source>
        <dbReference type="ARBA" id="ARBA00064589"/>
    </source>
</evidence>
<dbReference type="GeneID" id="113573458"/>
<dbReference type="STRING" id="8005.ENSEEEP00000031576"/>
<name>A0A4W4G1Q0_ELEEL</name>
<proteinExistence type="inferred from homology"/>
<dbReference type="CDD" id="cd02568">
    <property type="entry name" value="PseudoU_synth_PUS1_PUS2"/>
    <property type="match status" value="1"/>
</dbReference>
<dbReference type="Proteomes" id="UP000314983">
    <property type="component" value="Chromosome 6"/>
</dbReference>
<protein>
    <recommendedName>
        <fullName evidence="13">Pseudouridylate synthase 1 homolog</fullName>
        <ecNumber evidence="12">5.4.99.12</ecNumber>
    </recommendedName>
    <alternativeName>
        <fullName evidence="14">tRNA pseudouridine synthase 1</fullName>
    </alternativeName>
    <alternativeName>
        <fullName evidence="17">tRNA pseudouridine(38-40) synthase</fullName>
    </alternativeName>
    <alternativeName>
        <fullName evidence="15">tRNA pseudouridylate synthase I</fullName>
    </alternativeName>
    <alternativeName>
        <fullName evidence="16">tRNA-uridine isomerase I</fullName>
    </alternativeName>
</protein>
<evidence type="ECO:0000256" key="17">
    <source>
        <dbReference type="ARBA" id="ARBA00081344"/>
    </source>
</evidence>
<keyword evidence="4" id="KW-0507">mRNA processing</keyword>
<dbReference type="AlphaFoldDB" id="A0A4W4G1Q0"/>
<comment type="subunit">
    <text evidence="11">Monomer. Forms a complex with RARG and the SRA1 RNA in the nucleus.</text>
</comment>
<accession>A0A4W4G1Q0</accession>
<evidence type="ECO:0000256" key="2">
    <source>
        <dbReference type="ARBA" id="ARBA00004123"/>
    </source>
</evidence>
<dbReference type="GO" id="GO:0005634">
    <property type="term" value="C:nucleus"/>
    <property type="evidence" value="ECO:0007669"/>
    <property type="project" value="UniProtKB-SubCell"/>
</dbReference>
<reference evidence="23" key="1">
    <citation type="journal article" date="2014" name="Science">
        <title>Nonhuman genetics. Genomic basis for the convergent evolution of electric organs.</title>
        <authorList>
            <person name="Gallant J.R."/>
            <person name="Traeger L.L."/>
            <person name="Volkening J.D."/>
            <person name="Moffett H."/>
            <person name="Chen P.H."/>
            <person name="Novina C.D."/>
            <person name="Phillips G.N.Jr."/>
            <person name="Anand R."/>
            <person name="Wells G.B."/>
            <person name="Pinch M."/>
            <person name="Guth R."/>
            <person name="Unguez G.A."/>
            <person name="Albert J.S."/>
            <person name="Zakon H.H."/>
            <person name="Samanta M.P."/>
            <person name="Sussman M.R."/>
        </authorList>
    </citation>
    <scope>NUCLEOTIDE SEQUENCE [LARGE SCALE GENOMIC DNA]</scope>
</reference>
<dbReference type="NCBIfam" id="TIGR00071">
    <property type="entry name" value="hisT_truA"/>
    <property type="match status" value="1"/>
</dbReference>
<dbReference type="OMA" id="CDARTYT"/>
<feature type="compositionally biased region" description="Acidic residues" evidence="20">
    <location>
        <begin position="413"/>
        <end position="422"/>
    </location>
</feature>
<comment type="catalytic activity">
    <reaction evidence="1">
        <text>a uridine in mRNA = a pseudouridine in mRNA</text>
        <dbReference type="Rhea" id="RHEA:56644"/>
        <dbReference type="Rhea" id="RHEA-COMP:14658"/>
        <dbReference type="Rhea" id="RHEA-COMP:14659"/>
        <dbReference type="ChEBI" id="CHEBI:65314"/>
        <dbReference type="ChEBI" id="CHEBI:65315"/>
    </reaction>
</comment>
<feature type="binding site" evidence="19">
    <location>
        <position position="203"/>
    </location>
    <ligand>
        <name>substrate</name>
    </ligand>
</feature>
<reference evidence="23" key="2">
    <citation type="journal article" date="2017" name="Sci. Adv.">
        <title>A tail of two voltages: Proteomic comparison of the three electric organs of the electric eel.</title>
        <authorList>
            <person name="Traeger L.L."/>
            <person name="Sabat G."/>
            <person name="Barrett-Wilt G.A."/>
            <person name="Wells G.B."/>
            <person name="Sussman M.R."/>
        </authorList>
    </citation>
    <scope>NUCLEOTIDE SEQUENCE [LARGE SCALE GENOMIC DNA]</scope>
</reference>
<dbReference type="Pfam" id="PF01416">
    <property type="entry name" value="PseudoU_synth_1"/>
    <property type="match status" value="1"/>
</dbReference>
<evidence type="ECO:0000256" key="6">
    <source>
        <dbReference type="ARBA" id="ARBA00023235"/>
    </source>
</evidence>
<evidence type="ECO:0000256" key="7">
    <source>
        <dbReference type="ARBA" id="ARBA00023242"/>
    </source>
</evidence>
<dbReference type="GO" id="GO:0003723">
    <property type="term" value="F:RNA binding"/>
    <property type="evidence" value="ECO:0007669"/>
    <property type="project" value="InterPro"/>
</dbReference>
<comment type="subcellular location">
    <subcellularLocation>
        <location evidence="2">Nucleus</location>
    </subcellularLocation>
</comment>
<dbReference type="Gene3D" id="3.30.70.580">
    <property type="entry name" value="Pseudouridine synthase I, catalytic domain, N-terminal subdomain"/>
    <property type="match status" value="1"/>
</dbReference>
<reference evidence="22" key="3">
    <citation type="submission" date="2020-05" db="EMBL/GenBank/DDBJ databases">
        <title>Electrophorus electricus (electric eel) genome, fEleEle1, primary haplotype.</title>
        <authorList>
            <person name="Myers G."/>
            <person name="Meyer A."/>
            <person name="Fedrigo O."/>
            <person name="Formenti G."/>
            <person name="Rhie A."/>
            <person name="Tracey A."/>
            <person name="Sims Y."/>
            <person name="Jarvis E.D."/>
        </authorList>
    </citation>
    <scope>NUCLEOTIDE SEQUENCE [LARGE SCALE GENOMIC DNA]</scope>
</reference>
<dbReference type="InterPro" id="IPR020097">
    <property type="entry name" value="PsdUridine_synth_TruA_a/b_dom"/>
</dbReference>
<dbReference type="InterPro" id="IPR020094">
    <property type="entry name" value="TruA/RsuA/RluB/E/F_N"/>
</dbReference>
<keyword evidence="23" id="KW-1185">Reference proteome</keyword>
<dbReference type="EC" id="5.4.99.12" evidence="12"/>
<evidence type="ECO:0000256" key="20">
    <source>
        <dbReference type="SAM" id="MobiDB-lite"/>
    </source>
</evidence>
<comment type="catalytic activity">
    <reaction evidence="9">
        <text>uridine(38/39/40) in tRNA = pseudouridine(38/39/40) in tRNA</text>
        <dbReference type="Rhea" id="RHEA:22376"/>
        <dbReference type="Rhea" id="RHEA-COMP:10085"/>
        <dbReference type="Rhea" id="RHEA-COMP:10087"/>
        <dbReference type="ChEBI" id="CHEBI:65314"/>
        <dbReference type="ChEBI" id="CHEBI:65315"/>
        <dbReference type="EC" id="5.4.99.12"/>
    </reaction>
</comment>
<evidence type="ECO:0000256" key="5">
    <source>
        <dbReference type="ARBA" id="ARBA00022694"/>
    </source>
</evidence>
<evidence type="ECO:0000256" key="16">
    <source>
        <dbReference type="ARBA" id="ARBA00080849"/>
    </source>
</evidence>
<evidence type="ECO:0000256" key="8">
    <source>
        <dbReference type="ARBA" id="ARBA00036943"/>
    </source>
</evidence>
<evidence type="ECO:0000259" key="21">
    <source>
        <dbReference type="Pfam" id="PF01416"/>
    </source>
</evidence>
<comment type="similarity">
    <text evidence="3">Belongs to the tRNA pseudouridine synthase TruA family.</text>
</comment>
<dbReference type="GO" id="GO:1990481">
    <property type="term" value="P:mRNA pseudouridine synthesis"/>
    <property type="evidence" value="ECO:0007669"/>
    <property type="project" value="TreeGrafter"/>
</dbReference>
<feature type="region of interest" description="Disordered" evidence="20">
    <location>
        <begin position="55"/>
        <end position="78"/>
    </location>
</feature>
<keyword evidence="6" id="KW-0413">Isomerase</keyword>
<dbReference type="GO" id="GO:0160147">
    <property type="term" value="F:tRNA pseudouridine(38-40) synthase activity"/>
    <property type="evidence" value="ECO:0007669"/>
    <property type="project" value="UniProtKB-EC"/>
</dbReference>